<dbReference type="Proteomes" id="UP000310314">
    <property type="component" value="Unassembled WGS sequence"/>
</dbReference>
<dbReference type="OrthoDB" id="1114455at2"/>
<dbReference type="NCBIfam" id="TIGR03519">
    <property type="entry name" value="T9SS_PorP_fam"/>
    <property type="match status" value="1"/>
</dbReference>
<protein>
    <submittedName>
        <fullName evidence="1">Type IX secretion system membrane protein PorP/SprF</fullName>
    </submittedName>
</protein>
<gene>
    <name evidence="1" type="ORF">FEE95_12570</name>
</gene>
<keyword evidence="2" id="KW-1185">Reference proteome</keyword>
<dbReference type="Pfam" id="PF11751">
    <property type="entry name" value="PorP_SprF"/>
    <property type="match status" value="1"/>
</dbReference>
<comment type="caution">
    <text evidence="1">The sequence shown here is derived from an EMBL/GenBank/DDBJ whole genome shotgun (WGS) entry which is preliminary data.</text>
</comment>
<accession>A0A5S3PRG7</accession>
<reference evidence="1 2" key="1">
    <citation type="submission" date="2019-05" db="EMBL/GenBank/DDBJ databases">
        <authorList>
            <person name="Zhang J.-Y."/>
            <person name="Feg X."/>
            <person name="Du Z.-J."/>
        </authorList>
    </citation>
    <scope>NUCLEOTIDE SEQUENCE [LARGE SCALE GENOMIC DNA]</scope>
    <source>
        <strain evidence="1 2">RZ26</strain>
    </source>
</reference>
<evidence type="ECO:0000313" key="2">
    <source>
        <dbReference type="Proteomes" id="UP000310314"/>
    </source>
</evidence>
<evidence type="ECO:0000313" key="1">
    <source>
        <dbReference type="EMBL" id="TMM57312.1"/>
    </source>
</evidence>
<organism evidence="1 2">
    <name type="scientific">Maribacter algarum</name>
    <name type="common">ex Zhang et al. 2020</name>
    <dbReference type="NCBI Taxonomy" id="2578118"/>
    <lineage>
        <taxon>Bacteria</taxon>
        <taxon>Pseudomonadati</taxon>
        <taxon>Bacteroidota</taxon>
        <taxon>Flavobacteriia</taxon>
        <taxon>Flavobacteriales</taxon>
        <taxon>Flavobacteriaceae</taxon>
        <taxon>Maribacter</taxon>
    </lineage>
</organism>
<dbReference type="InterPro" id="IPR019861">
    <property type="entry name" value="PorP/SprF_Bacteroidetes"/>
</dbReference>
<dbReference type="RefSeq" id="WP_138658295.1">
    <property type="nucleotide sequence ID" value="NZ_VATY01000002.1"/>
</dbReference>
<dbReference type="AlphaFoldDB" id="A0A5S3PRG7"/>
<name>A0A5S3PRG7_9FLAO</name>
<dbReference type="EMBL" id="VATY01000002">
    <property type="protein sequence ID" value="TMM57312.1"/>
    <property type="molecule type" value="Genomic_DNA"/>
</dbReference>
<sequence>MKTHFKYYILILFFLIGLQSYTQQEAQYTQYMYNTLSINPAYAGSRDGLTLTALYRNQWIGVGGAPETQTLTFDTPLGNLSNSGIGVSIVNDKIGPIQETYFDIDYSYTMLISKKGKLAFGLKAGGHLLNIDFETLNEYSSNDVLIDDNIDNKFSPNFGLGAFYYTNNFYLGLSAPNILETKHFDKSADDTNGFTSLASERINLYLISGYVFQLNPNLKFKPAGLVKLVTGAPLQVDISTNFLIKEKLTLGLAYRWGSGVSAQAAYRIKQSFLLGFAYDWEPSSLGATQFNAGSYELVLRVELFNKRKIVYPRFF</sequence>
<proteinExistence type="predicted"/>